<dbReference type="EMBL" id="JAEMWV010000002">
    <property type="protein sequence ID" value="MBN8250853.1"/>
    <property type="molecule type" value="Genomic_DNA"/>
</dbReference>
<dbReference type="AlphaFoldDB" id="A0A8I1MCX1"/>
<organism evidence="1 2">
    <name type="scientific">Priestia flexa</name>
    <dbReference type="NCBI Taxonomy" id="86664"/>
    <lineage>
        <taxon>Bacteria</taxon>
        <taxon>Bacillati</taxon>
        <taxon>Bacillota</taxon>
        <taxon>Bacilli</taxon>
        <taxon>Bacillales</taxon>
        <taxon>Bacillaceae</taxon>
        <taxon>Priestia</taxon>
    </lineage>
</organism>
<accession>A0A8I1MCX1</accession>
<reference evidence="1" key="1">
    <citation type="submission" date="2020-12" db="EMBL/GenBank/DDBJ databases">
        <title>PHA producing bacteria isolated from mangrove.</title>
        <authorList>
            <person name="Zheng W."/>
            <person name="Yu S."/>
            <person name="Huang Y."/>
        </authorList>
    </citation>
    <scope>NUCLEOTIDE SEQUENCE</scope>
    <source>
        <strain evidence="1">GN22-4</strain>
    </source>
</reference>
<dbReference type="Proteomes" id="UP000664578">
    <property type="component" value="Unassembled WGS sequence"/>
</dbReference>
<evidence type="ECO:0000313" key="2">
    <source>
        <dbReference type="Proteomes" id="UP000664578"/>
    </source>
</evidence>
<name>A0A8I1MCX1_9BACI</name>
<gene>
    <name evidence="1" type="ORF">JF537_04575</name>
</gene>
<proteinExistence type="predicted"/>
<evidence type="ECO:0000313" key="1">
    <source>
        <dbReference type="EMBL" id="MBN8250853.1"/>
    </source>
</evidence>
<comment type="caution">
    <text evidence="1">The sequence shown here is derived from an EMBL/GenBank/DDBJ whole genome shotgun (WGS) entry which is preliminary data.</text>
</comment>
<protein>
    <submittedName>
        <fullName evidence="1">DUF3916 domain-containing protein</fullName>
    </submittedName>
</protein>
<sequence>MHTKIEWDLCIPNDLQVAGYKEIISDEDVYTEGEISLIGELE</sequence>